<dbReference type="InterPro" id="IPR046469">
    <property type="entry name" value="SAM_HAT_N"/>
</dbReference>
<dbReference type="PANTHER" id="PTHR35092">
    <property type="entry name" value="CHLORINASE MJ1651"/>
    <property type="match status" value="1"/>
</dbReference>
<sequence>MTAIVLFTDFGPGGPYTGQMESVIRQIAPASPVINLLSSAPAANPRLSSYLLAALRYSFPAGSIFLTVVDPGVGTDRKAVVLHADGQIFVGPDNGLLNTVALQSRHSQWSEITWEPRQCSMSF</sequence>
<dbReference type="Pfam" id="PF01887">
    <property type="entry name" value="SAM_HAT_N"/>
    <property type="match status" value="1"/>
</dbReference>
<gene>
    <name evidence="2" type="ORF">METHB2_130053</name>
</gene>
<evidence type="ECO:0000313" key="3">
    <source>
        <dbReference type="Proteomes" id="UP000494216"/>
    </source>
</evidence>
<dbReference type="Gene3D" id="3.40.50.10790">
    <property type="entry name" value="S-adenosyl-l-methionine hydroxide adenosyltransferase, N-terminal"/>
    <property type="match status" value="1"/>
</dbReference>
<name>A0A8S0Y5U1_9GAMM</name>
<organism evidence="2 3">
    <name type="scientific">Candidatus Methylobacter favarea</name>
    <dbReference type="NCBI Taxonomy" id="2707345"/>
    <lineage>
        <taxon>Bacteria</taxon>
        <taxon>Pseudomonadati</taxon>
        <taxon>Pseudomonadota</taxon>
        <taxon>Gammaproteobacteria</taxon>
        <taxon>Methylococcales</taxon>
        <taxon>Methylococcaceae</taxon>
        <taxon>Methylobacter</taxon>
    </lineage>
</organism>
<dbReference type="InterPro" id="IPR002747">
    <property type="entry name" value="SAM_OH_AdoTrfase"/>
</dbReference>
<dbReference type="RefSeq" id="WP_281355249.1">
    <property type="nucleotide sequence ID" value="NZ_CADCXN010000035.1"/>
</dbReference>
<dbReference type="PANTHER" id="PTHR35092:SF1">
    <property type="entry name" value="CHLORINASE MJ1651"/>
    <property type="match status" value="1"/>
</dbReference>
<evidence type="ECO:0000313" key="2">
    <source>
        <dbReference type="EMBL" id="CAA9889788.1"/>
    </source>
</evidence>
<protein>
    <recommendedName>
        <fullName evidence="1">S-adenosyl-l-methionine hydroxide adenosyltransferase N-terminal domain-containing protein</fullName>
    </recommendedName>
</protein>
<dbReference type="AlphaFoldDB" id="A0A8S0Y5U1"/>
<dbReference type="InterPro" id="IPR023228">
    <property type="entry name" value="SAM_OH_AdoTrfase_N_sf"/>
</dbReference>
<proteinExistence type="predicted"/>
<dbReference type="EMBL" id="CADCXN010000035">
    <property type="protein sequence ID" value="CAA9889788.1"/>
    <property type="molecule type" value="Genomic_DNA"/>
</dbReference>
<dbReference type="SUPFAM" id="SSF102522">
    <property type="entry name" value="Bacterial fluorinating enzyme, N-terminal domain"/>
    <property type="match status" value="1"/>
</dbReference>
<evidence type="ECO:0000259" key="1">
    <source>
        <dbReference type="Pfam" id="PF01887"/>
    </source>
</evidence>
<feature type="domain" description="S-adenosyl-l-methionine hydroxide adenosyltransferase N-terminal" evidence="1">
    <location>
        <begin position="4"/>
        <end position="119"/>
    </location>
</feature>
<accession>A0A8S0Y5U1</accession>
<comment type="caution">
    <text evidence="2">The sequence shown here is derived from an EMBL/GenBank/DDBJ whole genome shotgun (WGS) entry which is preliminary data.</text>
</comment>
<reference evidence="2 3" key="1">
    <citation type="submission" date="2020-02" db="EMBL/GenBank/DDBJ databases">
        <authorList>
            <person name="Hogendoorn C."/>
        </authorList>
    </citation>
    <scope>NUCLEOTIDE SEQUENCE [LARGE SCALE GENOMIC DNA]</scope>
    <source>
        <strain evidence="2">METHB21</strain>
    </source>
</reference>
<dbReference type="Proteomes" id="UP000494216">
    <property type="component" value="Unassembled WGS sequence"/>
</dbReference>
<keyword evidence="3" id="KW-1185">Reference proteome</keyword>